<dbReference type="PANTHER" id="PTHR34215:SF1">
    <property type="entry name" value="YLXR DOMAIN-CONTAINING PROTEIN"/>
    <property type="match status" value="1"/>
</dbReference>
<dbReference type="FunCoup" id="B8E2Y6">
    <property type="interactions" value="58"/>
</dbReference>
<dbReference type="Gene3D" id="3.30.1230.10">
    <property type="entry name" value="YlxR-like"/>
    <property type="match status" value="1"/>
</dbReference>
<dbReference type="InterPro" id="IPR035931">
    <property type="entry name" value="YlxR-like_sf"/>
</dbReference>
<keyword evidence="1" id="KW-0175">Coiled coil</keyword>
<dbReference type="InterPro" id="IPR037465">
    <property type="entry name" value="YlxR"/>
</dbReference>
<dbReference type="AlphaFoldDB" id="B8E2Y6"/>
<dbReference type="eggNOG" id="COG2740">
    <property type="taxonomic scope" value="Bacteria"/>
</dbReference>
<proteinExistence type="predicted"/>
<dbReference type="InParanoid" id="B8E2Y6"/>
<evidence type="ECO:0000313" key="4">
    <source>
        <dbReference type="Proteomes" id="UP000007719"/>
    </source>
</evidence>
<dbReference type="InterPro" id="IPR007393">
    <property type="entry name" value="YlxR_dom"/>
</dbReference>
<dbReference type="KEGG" id="dtu:Dtur_1207"/>
<protein>
    <recommendedName>
        <fullName evidence="2">YlxR domain-containing protein</fullName>
    </recommendedName>
</protein>
<dbReference type="EMBL" id="CP001251">
    <property type="protein sequence ID" value="ACK42486.1"/>
    <property type="molecule type" value="Genomic_DNA"/>
</dbReference>
<dbReference type="OrthoDB" id="9813251at2"/>
<name>B8E2Y6_DICTD</name>
<dbReference type="STRING" id="515635.Dtur_1207"/>
<dbReference type="PANTHER" id="PTHR34215">
    <property type="entry name" value="BLL0784 PROTEIN"/>
    <property type="match status" value="1"/>
</dbReference>
<dbReference type="HOGENOM" id="CLU_147970_2_1_0"/>
<dbReference type="SUPFAM" id="SSF64376">
    <property type="entry name" value="YlxR-like"/>
    <property type="match status" value="1"/>
</dbReference>
<dbReference type="Pfam" id="PF04296">
    <property type="entry name" value="YlxR"/>
    <property type="match status" value="1"/>
</dbReference>
<evidence type="ECO:0000313" key="3">
    <source>
        <dbReference type="EMBL" id="ACK42486.1"/>
    </source>
</evidence>
<organism evidence="3 4">
    <name type="scientific">Dictyoglomus turgidum (strain DSM 6724 / Z-1310)</name>
    <dbReference type="NCBI Taxonomy" id="515635"/>
    <lineage>
        <taxon>Bacteria</taxon>
        <taxon>Pseudomonadati</taxon>
        <taxon>Dictyoglomota</taxon>
        <taxon>Dictyoglomia</taxon>
        <taxon>Dictyoglomales</taxon>
        <taxon>Dictyoglomaceae</taxon>
        <taxon>Dictyoglomus</taxon>
    </lineage>
</organism>
<accession>B8E2Y6</accession>
<evidence type="ECO:0000256" key="1">
    <source>
        <dbReference type="SAM" id="Coils"/>
    </source>
</evidence>
<gene>
    <name evidence="3" type="ordered locus">Dtur_1207</name>
</gene>
<dbReference type="Proteomes" id="UP000007719">
    <property type="component" value="Chromosome"/>
</dbReference>
<dbReference type="NCBIfam" id="NF047356">
    <property type="entry name" value="RNA_bind_RnpM"/>
    <property type="match status" value="1"/>
</dbReference>
<feature type="domain" description="YlxR" evidence="2">
    <location>
        <begin position="10"/>
        <end position="83"/>
    </location>
</feature>
<evidence type="ECO:0000259" key="2">
    <source>
        <dbReference type="Pfam" id="PF04296"/>
    </source>
</evidence>
<dbReference type="RefSeq" id="WP_012583568.1">
    <property type="nucleotide sequence ID" value="NC_011661.1"/>
</dbReference>
<keyword evidence="4" id="KW-1185">Reference proteome</keyword>
<dbReference type="CDD" id="cd00279">
    <property type="entry name" value="YlxR"/>
    <property type="match status" value="1"/>
</dbReference>
<feature type="coiled-coil region" evidence="1">
    <location>
        <begin position="69"/>
        <end position="96"/>
    </location>
</feature>
<dbReference type="PATRIC" id="fig|515635.4.peg.1245"/>
<sequence length="98" mass="11201">MSKGKHIPLRTCIGCGEKKPKRELLRIVRGENNSIFYDPTGKASGRGAYICPKIECLELAIKKRAFSHALKCEISKEDLERIREELEREITKRGEMVV</sequence>
<reference evidence="4" key="1">
    <citation type="journal article" date="2016" name="Front. Microbiol.">
        <title>The complete genome sequence of hyperthermophile Dictyoglomus turgidum DSM 6724 reveals a specialized carbohydrate fermentor.</title>
        <authorList>
            <person name="Brumm P.J."/>
            <person name="Gowda K."/>
            <person name="Robb F.T."/>
            <person name="Mead D.A."/>
        </authorList>
    </citation>
    <scope>NUCLEOTIDE SEQUENCE [LARGE SCALE GENOMIC DNA]</scope>
    <source>
        <strain evidence="4">DSM 6724 / Z-1310</strain>
    </source>
</reference>
<dbReference type="EnsemblBacteria" id="ACK42486">
    <property type="protein sequence ID" value="ACK42486"/>
    <property type="gene ID" value="Dtur_1207"/>
</dbReference>